<evidence type="ECO:0000256" key="1">
    <source>
        <dbReference type="SAM" id="MobiDB-lite"/>
    </source>
</evidence>
<feature type="region of interest" description="Disordered" evidence="1">
    <location>
        <begin position="121"/>
        <end position="162"/>
    </location>
</feature>
<gene>
    <name evidence="2" type="ORF">ACHAW5_009605</name>
</gene>
<protein>
    <submittedName>
        <fullName evidence="2">Uncharacterized protein</fullName>
    </submittedName>
</protein>
<evidence type="ECO:0000313" key="3">
    <source>
        <dbReference type="Proteomes" id="UP001530315"/>
    </source>
</evidence>
<dbReference type="AlphaFoldDB" id="A0ABD3PRD9"/>
<comment type="caution">
    <text evidence="2">The sequence shown here is derived from an EMBL/GenBank/DDBJ whole genome shotgun (WGS) entry which is preliminary data.</text>
</comment>
<organism evidence="2 3">
    <name type="scientific">Stephanodiscus triporus</name>
    <dbReference type="NCBI Taxonomy" id="2934178"/>
    <lineage>
        <taxon>Eukaryota</taxon>
        <taxon>Sar</taxon>
        <taxon>Stramenopiles</taxon>
        <taxon>Ochrophyta</taxon>
        <taxon>Bacillariophyta</taxon>
        <taxon>Coscinodiscophyceae</taxon>
        <taxon>Thalassiosirophycidae</taxon>
        <taxon>Stephanodiscales</taxon>
        <taxon>Stephanodiscaceae</taxon>
        <taxon>Stephanodiscus</taxon>
    </lineage>
</organism>
<reference evidence="2 3" key="1">
    <citation type="submission" date="2024-10" db="EMBL/GenBank/DDBJ databases">
        <title>Updated reference genomes for cyclostephanoid diatoms.</title>
        <authorList>
            <person name="Roberts W.R."/>
            <person name="Alverson A.J."/>
        </authorList>
    </citation>
    <scope>NUCLEOTIDE SEQUENCE [LARGE SCALE GENOMIC DNA]</scope>
    <source>
        <strain evidence="2 3">AJA276-08</strain>
    </source>
</reference>
<dbReference type="Proteomes" id="UP001530315">
    <property type="component" value="Unassembled WGS sequence"/>
</dbReference>
<name>A0ABD3PRD9_9STRA</name>
<feature type="compositionally biased region" description="Pro residues" evidence="1">
    <location>
        <begin position="58"/>
        <end position="70"/>
    </location>
</feature>
<keyword evidence="3" id="KW-1185">Reference proteome</keyword>
<dbReference type="EMBL" id="JALLAZ020000634">
    <property type="protein sequence ID" value="KAL3790512.1"/>
    <property type="molecule type" value="Genomic_DNA"/>
</dbReference>
<feature type="region of interest" description="Disordered" evidence="1">
    <location>
        <begin position="55"/>
        <end position="75"/>
    </location>
</feature>
<accession>A0ABD3PRD9</accession>
<evidence type="ECO:0000313" key="2">
    <source>
        <dbReference type="EMBL" id="KAL3790512.1"/>
    </source>
</evidence>
<feature type="compositionally biased region" description="Basic and acidic residues" evidence="1">
    <location>
        <begin position="145"/>
        <end position="158"/>
    </location>
</feature>
<feature type="compositionally biased region" description="Acidic residues" evidence="1">
    <location>
        <begin position="135"/>
        <end position="144"/>
    </location>
</feature>
<sequence length="351" mass="37703">MIVLMSSPPPPPPLPPLPPRHHSRSLLVVQNLFLLLRGRSGISVGVGGFCDSGLASLPSPPSPPSPPPQTPTTTGRLAAAESHLVVLVHHRLHNDDDIRLPPPRSRRGGAGRRLLLHASPRGVTTVAAFNPNAPPDEERDDERDDDRSNYDGEEKDVDHDQDDPFALLSSLAATALLQLDRRPDPAGGKEGEWGQGSSATNWIDEGSAFALRNGLDKVQLYLPGGGGGDDDYDYDAMGGRGRTAEGRDEAITWLRWMRLVPSPVIVDLSSKARHAADGTVSDNFLRLLGGRGGGRNVVVTDDNGGRRMSCVRDVFMERMRCRLILLPSGRGLRGGGGLFKVAGSLTFARLL</sequence>
<proteinExistence type="predicted"/>